<organism evidence="1 2">
    <name type="scientific">Pseudooceanicola lipolyticus</name>
    <dbReference type="NCBI Taxonomy" id="2029104"/>
    <lineage>
        <taxon>Bacteria</taxon>
        <taxon>Pseudomonadati</taxon>
        <taxon>Pseudomonadota</taxon>
        <taxon>Alphaproteobacteria</taxon>
        <taxon>Rhodobacterales</taxon>
        <taxon>Paracoccaceae</taxon>
        <taxon>Pseudooceanicola</taxon>
    </lineage>
</organism>
<accession>A0A2M8IYV4</accession>
<dbReference type="SUPFAM" id="SSF53850">
    <property type="entry name" value="Periplasmic binding protein-like II"/>
    <property type="match status" value="1"/>
</dbReference>
<comment type="caution">
    <text evidence="1">The sequence shown here is derived from an EMBL/GenBank/DDBJ whole genome shotgun (WGS) entry which is preliminary data.</text>
</comment>
<dbReference type="AlphaFoldDB" id="A0A2M8IYV4"/>
<sequence length="247" mass="26763">MIAMLGMYDMPAVQPANDRYWSAIRTRLGHGPAQLTRDRDFFEIWQSPDLLLAQTCGLPFRARLHGQVTRVATPDYGLPGCPPGYYKSWIVARADDPRSSPEEFQDATFAYNEALSQSGWASPMAYFSSLGITFARHVPSGAHVNSMRAIADGHADIAGIDALTWAMLGSHDPVLEHLRIIGETAPTPGLPYITAAGNDAEALARALEAAIGDLAQEDRESLHLKGLVQIPDADYLTVPMPPVPNAA</sequence>
<keyword evidence="2" id="KW-1185">Reference proteome</keyword>
<dbReference type="PANTHER" id="PTHR35841:SF1">
    <property type="entry name" value="PHOSPHONATES-BINDING PERIPLASMIC PROTEIN"/>
    <property type="match status" value="1"/>
</dbReference>
<dbReference type="OrthoDB" id="7353682at2"/>
<reference evidence="1 2" key="1">
    <citation type="journal article" date="2018" name="Int. J. Syst. Evol. Microbiol.">
        <title>Pseudooceanicola lipolyticus sp. nov., a marine alphaproteobacterium, reclassification of Oceanicola flagellatus as Pseudooceanicola flagellatus comb. nov. and emended description of the genus Pseudooceanicola.</title>
        <authorList>
            <person name="Huang M.-M."/>
            <person name="Guo L.-L."/>
            <person name="Wu Y.-H."/>
            <person name="Lai Q.-L."/>
            <person name="Shao Z.-Z."/>
            <person name="Wang C.-S."/>
            <person name="Wu M."/>
            <person name="Xu X.-W."/>
        </authorList>
    </citation>
    <scope>NUCLEOTIDE SEQUENCE [LARGE SCALE GENOMIC DNA]</scope>
    <source>
        <strain evidence="1 2">157</strain>
    </source>
</reference>
<gene>
    <name evidence="1" type="ORF">CVM52_15780</name>
</gene>
<protein>
    <recommendedName>
        <fullName evidence="3">Phosphate ABC transporter substrate-binding protein</fullName>
    </recommendedName>
</protein>
<name>A0A2M8IYV4_9RHOB</name>
<dbReference type="Pfam" id="PF12974">
    <property type="entry name" value="Phosphonate-bd"/>
    <property type="match status" value="1"/>
</dbReference>
<evidence type="ECO:0000313" key="2">
    <source>
        <dbReference type="Proteomes" id="UP000231553"/>
    </source>
</evidence>
<evidence type="ECO:0000313" key="1">
    <source>
        <dbReference type="EMBL" id="PJE35721.1"/>
    </source>
</evidence>
<dbReference type="Proteomes" id="UP000231553">
    <property type="component" value="Unassembled WGS sequence"/>
</dbReference>
<evidence type="ECO:0008006" key="3">
    <source>
        <dbReference type="Google" id="ProtNLM"/>
    </source>
</evidence>
<dbReference type="RefSeq" id="WP_100163441.1">
    <property type="nucleotide sequence ID" value="NZ_PGTB01000075.1"/>
</dbReference>
<dbReference type="Gene3D" id="3.40.190.10">
    <property type="entry name" value="Periplasmic binding protein-like II"/>
    <property type="match status" value="1"/>
</dbReference>
<dbReference type="EMBL" id="PGTB01000075">
    <property type="protein sequence ID" value="PJE35721.1"/>
    <property type="molecule type" value="Genomic_DNA"/>
</dbReference>
<proteinExistence type="predicted"/>
<dbReference type="PANTHER" id="PTHR35841">
    <property type="entry name" value="PHOSPHONATES-BINDING PERIPLASMIC PROTEIN"/>
    <property type="match status" value="1"/>
</dbReference>